<dbReference type="RefSeq" id="WP_092653966.1">
    <property type="nucleotide sequence ID" value="NZ_FOHA01000025.1"/>
</dbReference>
<accession>A0A1H9UAK2</accession>
<reference evidence="2 3" key="1">
    <citation type="submission" date="2016-10" db="EMBL/GenBank/DDBJ databases">
        <authorList>
            <person name="de Groot N.N."/>
        </authorList>
    </citation>
    <scope>NUCLEOTIDE SEQUENCE [LARGE SCALE GENOMIC DNA]</scope>
    <source>
        <strain evidence="2 3">DSM 13760</strain>
    </source>
</reference>
<keyword evidence="3" id="KW-1185">Reference proteome</keyword>
<evidence type="ECO:0000256" key="1">
    <source>
        <dbReference type="ARBA" id="ARBA00005564"/>
    </source>
</evidence>
<evidence type="ECO:0000313" key="3">
    <source>
        <dbReference type="Proteomes" id="UP000198948"/>
    </source>
</evidence>
<dbReference type="Gene3D" id="2.130.10.10">
    <property type="entry name" value="YVTN repeat-like/Quinoprotein amine dehydrogenase"/>
    <property type="match status" value="1"/>
</dbReference>
<dbReference type="FunFam" id="2.130.10.10:FF:000306">
    <property type="entry name" value="3-carboxymuconate cyclase"/>
    <property type="match status" value="1"/>
</dbReference>
<dbReference type="PANTHER" id="PTHR30344">
    <property type="entry name" value="6-PHOSPHOGLUCONOLACTONASE-RELATED"/>
    <property type="match status" value="1"/>
</dbReference>
<sequence>MKEKILIGTYTKKDSKGIYEITLDTATKKLEDLRVVAEIENPTYLALSKDNRFLFSVSRVNEEGGTSAFAKQADGTFKFINAVTSPGAPPCYIGVDQNDHFVFSPNYHKGTMDVLEIHEDGHLSLTDIVKHEGKGPNEARQDGPHTHYGDLTPDGKYVVVCDLGTDEVYTYAVDAAGHLTKAAVYQATPGQGPRHLVFHPNGQLAYLFTELSSEVVVLSYNAETGEFKEVQTVPTLPADFTGTSIGAAIRISKDGQFVYASNRGHESLAVFAVAADGTLSLVQHISVEGKHPRDFDLDPTNQFVVVANQETDNLTLFERDAETGQLTLLQKDVYAPEAVCVTFSTEK</sequence>
<organism evidence="2 3">
    <name type="scientific">Isobaculum melis</name>
    <dbReference type="NCBI Taxonomy" id="142588"/>
    <lineage>
        <taxon>Bacteria</taxon>
        <taxon>Bacillati</taxon>
        <taxon>Bacillota</taxon>
        <taxon>Bacilli</taxon>
        <taxon>Lactobacillales</taxon>
        <taxon>Carnobacteriaceae</taxon>
        <taxon>Isobaculum</taxon>
    </lineage>
</organism>
<dbReference type="InterPro" id="IPR015943">
    <property type="entry name" value="WD40/YVTN_repeat-like_dom_sf"/>
</dbReference>
<dbReference type="SUPFAM" id="SSF51004">
    <property type="entry name" value="C-terminal (heme d1) domain of cytochrome cd1-nitrite reductase"/>
    <property type="match status" value="1"/>
</dbReference>
<dbReference type="Pfam" id="PF10282">
    <property type="entry name" value="Lactonase"/>
    <property type="match status" value="1"/>
</dbReference>
<gene>
    <name evidence="2" type="ORF">SAMN04488559_1253</name>
</gene>
<dbReference type="OrthoDB" id="9790815at2"/>
<comment type="similarity">
    <text evidence="1">Belongs to the cycloisomerase 2 family.</text>
</comment>
<evidence type="ECO:0000313" key="2">
    <source>
        <dbReference type="EMBL" id="SES06291.1"/>
    </source>
</evidence>
<dbReference type="InterPro" id="IPR050282">
    <property type="entry name" value="Cycloisomerase_2"/>
</dbReference>
<dbReference type="GO" id="GO:0017057">
    <property type="term" value="F:6-phosphogluconolactonase activity"/>
    <property type="evidence" value="ECO:0007669"/>
    <property type="project" value="TreeGrafter"/>
</dbReference>
<dbReference type="AlphaFoldDB" id="A0A1H9UAK2"/>
<dbReference type="InterPro" id="IPR011048">
    <property type="entry name" value="Haem_d1_sf"/>
</dbReference>
<dbReference type="STRING" id="142588.SAMN04488559_1253"/>
<protein>
    <submittedName>
        <fullName evidence="2">6-phosphogluconolactonase</fullName>
    </submittedName>
</protein>
<dbReference type="PANTHER" id="PTHR30344:SF1">
    <property type="entry name" value="6-PHOSPHOGLUCONOLACTONASE"/>
    <property type="match status" value="1"/>
</dbReference>
<dbReference type="EMBL" id="FOHA01000025">
    <property type="protein sequence ID" value="SES06291.1"/>
    <property type="molecule type" value="Genomic_DNA"/>
</dbReference>
<dbReference type="InterPro" id="IPR019405">
    <property type="entry name" value="Lactonase_7-beta_prop"/>
</dbReference>
<dbReference type="GO" id="GO:0005829">
    <property type="term" value="C:cytosol"/>
    <property type="evidence" value="ECO:0007669"/>
    <property type="project" value="TreeGrafter"/>
</dbReference>
<proteinExistence type="inferred from homology"/>
<dbReference type="Proteomes" id="UP000198948">
    <property type="component" value="Unassembled WGS sequence"/>
</dbReference>
<name>A0A1H9UAK2_9LACT</name>